<dbReference type="PANTHER" id="PTHR42909">
    <property type="entry name" value="ZGC:136858"/>
    <property type="match status" value="1"/>
</dbReference>
<dbReference type="PANTHER" id="PTHR42909:SF1">
    <property type="entry name" value="CARBOHYDRATE KINASE PFKB DOMAIN-CONTAINING PROTEIN"/>
    <property type="match status" value="1"/>
</dbReference>
<keyword evidence="1" id="KW-0479">Metal-binding</keyword>
<dbReference type="InterPro" id="IPR029056">
    <property type="entry name" value="Ribokinase-like"/>
</dbReference>
<feature type="domain" description="Carbohydrate kinase PfkB" evidence="2">
    <location>
        <begin position="7"/>
        <end position="262"/>
    </location>
</feature>
<dbReference type="AlphaFoldDB" id="A0A381WTK5"/>
<dbReference type="GO" id="GO:0046872">
    <property type="term" value="F:metal ion binding"/>
    <property type="evidence" value="ECO:0007669"/>
    <property type="project" value="UniProtKB-KW"/>
</dbReference>
<dbReference type="Pfam" id="PF00294">
    <property type="entry name" value="PfkB"/>
    <property type="match status" value="1"/>
</dbReference>
<name>A0A381WTK5_9ZZZZ</name>
<proteinExistence type="predicted"/>
<evidence type="ECO:0000259" key="2">
    <source>
        <dbReference type="Pfam" id="PF00294"/>
    </source>
</evidence>
<dbReference type="GO" id="GO:0005737">
    <property type="term" value="C:cytoplasm"/>
    <property type="evidence" value="ECO:0007669"/>
    <property type="project" value="TreeGrafter"/>
</dbReference>
<gene>
    <name evidence="3" type="ORF">METZ01_LOCUS108111</name>
</gene>
<protein>
    <recommendedName>
        <fullName evidence="2">Carbohydrate kinase PfkB domain-containing protein</fullName>
    </recommendedName>
</protein>
<evidence type="ECO:0000256" key="1">
    <source>
        <dbReference type="ARBA" id="ARBA00022723"/>
    </source>
</evidence>
<dbReference type="GO" id="GO:0016798">
    <property type="term" value="F:hydrolase activity, acting on glycosyl bonds"/>
    <property type="evidence" value="ECO:0007669"/>
    <property type="project" value="TreeGrafter"/>
</dbReference>
<dbReference type="Gene3D" id="3.40.1190.20">
    <property type="match status" value="1"/>
</dbReference>
<dbReference type="GO" id="GO:0004730">
    <property type="term" value="F:pseudouridylate synthase activity"/>
    <property type="evidence" value="ECO:0007669"/>
    <property type="project" value="TreeGrafter"/>
</dbReference>
<sequence length="304" mass="34944">MIHKRKKFVCIGAVHTDYILQFKTKHFNNRTNPVKKTQYMGGVAYNIAEKLSFLDLKTKLISLNLQQTNIDKISKNKITFKALSREIYDRSYTSVLNKKGEMILGLADMDNYERPLTIKNMVNIKNNNIIFDLNLSLKTIKSLISKYSLLNTISVCGTSAYKVYKIKRLLPKINILILNKQESLNLSNKKNIKDALKFIITKNKNLTAVITNGKNSVKAYHNKNIYICKPPKTTIKNENKAGDIMSAFFYYYFFQKLNFSTVLSKSITAGTLHVSGFISTKTNYLKKIDKLSENIKVRIKKNVR</sequence>
<accession>A0A381WTK5</accession>
<dbReference type="SUPFAM" id="SSF53613">
    <property type="entry name" value="Ribokinase-like"/>
    <property type="match status" value="1"/>
</dbReference>
<dbReference type="EMBL" id="UINC01012685">
    <property type="protein sequence ID" value="SVA55257.1"/>
    <property type="molecule type" value="Genomic_DNA"/>
</dbReference>
<reference evidence="3" key="1">
    <citation type="submission" date="2018-05" db="EMBL/GenBank/DDBJ databases">
        <authorList>
            <person name="Lanie J.A."/>
            <person name="Ng W.-L."/>
            <person name="Kazmierczak K.M."/>
            <person name="Andrzejewski T.M."/>
            <person name="Davidsen T.M."/>
            <person name="Wayne K.J."/>
            <person name="Tettelin H."/>
            <person name="Glass J.I."/>
            <person name="Rusch D."/>
            <person name="Podicherti R."/>
            <person name="Tsui H.-C.T."/>
            <person name="Winkler M.E."/>
        </authorList>
    </citation>
    <scope>NUCLEOTIDE SEQUENCE</scope>
</reference>
<organism evidence="3">
    <name type="scientific">marine metagenome</name>
    <dbReference type="NCBI Taxonomy" id="408172"/>
    <lineage>
        <taxon>unclassified sequences</taxon>
        <taxon>metagenomes</taxon>
        <taxon>ecological metagenomes</taxon>
    </lineage>
</organism>
<evidence type="ECO:0000313" key="3">
    <source>
        <dbReference type="EMBL" id="SVA55257.1"/>
    </source>
</evidence>
<dbReference type="InterPro" id="IPR011611">
    <property type="entry name" value="PfkB_dom"/>
</dbReference>